<feature type="compositionally biased region" description="Basic and acidic residues" evidence="1">
    <location>
        <begin position="85"/>
        <end position="95"/>
    </location>
</feature>
<dbReference type="EMBL" id="CP046915">
    <property type="protein sequence ID" value="QGZ65534.1"/>
    <property type="molecule type" value="Genomic_DNA"/>
</dbReference>
<reference evidence="3 4" key="1">
    <citation type="submission" date="2019-12" db="EMBL/GenBank/DDBJ databases">
        <title>Paraburkholderia acidiphila 7Q-K02 sp. nov and Paraburkholderia acidisoli DHF22 sp. nov., two strains isolated from forest soil.</title>
        <authorList>
            <person name="Gao Z."/>
            <person name="Qiu L."/>
        </authorList>
    </citation>
    <scope>NUCLEOTIDE SEQUENCE [LARGE SCALE GENOMIC DNA]</scope>
    <source>
        <strain evidence="3 4">DHF22</strain>
    </source>
</reference>
<evidence type="ECO:0000256" key="2">
    <source>
        <dbReference type="SAM" id="Phobius"/>
    </source>
</evidence>
<keyword evidence="2" id="KW-0472">Membrane</keyword>
<dbReference type="AlphaFoldDB" id="A0A7Z2GPY8"/>
<feature type="region of interest" description="Disordered" evidence="1">
    <location>
        <begin position="84"/>
        <end position="111"/>
    </location>
</feature>
<dbReference type="RefSeq" id="WP_158956060.1">
    <property type="nucleotide sequence ID" value="NZ_CP046915.1"/>
</dbReference>
<proteinExistence type="predicted"/>
<dbReference type="OrthoDB" id="123053at2"/>
<feature type="transmembrane region" description="Helical" evidence="2">
    <location>
        <begin position="45"/>
        <end position="62"/>
    </location>
</feature>
<organism evidence="3 4">
    <name type="scientific">Paraburkholderia acidisoli</name>
    <dbReference type="NCBI Taxonomy" id="2571748"/>
    <lineage>
        <taxon>Bacteria</taxon>
        <taxon>Pseudomonadati</taxon>
        <taxon>Pseudomonadota</taxon>
        <taxon>Betaproteobacteria</taxon>
        <taxon>Burkholderiales</taxon>
        <taxon>Burkholderiaceae</taxon>
        <taxon>Paraburkholderia</taxon>
    </lineage>
</organism>
<evidence type="ECO:0000256" key="1">
    <source>
        <dbReference type="SAM" id="MobiDB-lite"/>
    </source>
</evidence>
<evidence type="ECO:0000313" key="3">
    <source>
        <dbReference type="EMBL" id="QGZ65534.1"/>
    </source>
</evidence>
<feature type="transmembrane region" description="Helical" evidence="2">
    <location>
        <begin position="7"/>
        <end position="25"/>
    </location>
</feature>
<sequence>MRFRRKFFAKALLFVVLIALMGWVVMRLWNWVIPGLGIEAHAIDFPHAIGLLVLCRILFGGFRGHRGCSKRRQWQHWQQWQRMTQQERDHLRNDTPPRASGTGESGNAQTQ</sequence>
<name>A0A7Z2GPY8_9BURK</name>
<protein>
    <submittedName>
        <fullName evidence="3">Uncharacterized protein</fullName>
    </submittedName>
</protein>
<dbReference type="KEGG" id="pacs:FAZ98_27705"/>
<keyword evidence="2" id="KW-0812">Transmembrane</keyword>
<keyword evidence="2" id="KW-1133">Transmembrane helix</keyword>
<keyword evidence="4" id="KW-1185">Reference proteome</keyword>
<accession>A0A7Z2GPY8</accession>
<dbReference type="Proteomes" id="UP000433577">
    <property type="component" value="Chromosome 3"/>
</dbReference>
<evidence type="ECO:0000313" key="4">
    <source>
        <dbReference type="Proteomes" id="UP000433577"/>
    </source>
</evidence>
<gene>
    <name evidence="3" type="ORF">FAZ98_27705</name>
</gene>